<dbReference type="InterPro" id="IPR007310">
    <property type="entry name" value="Aerobactin_biosyn_IucA/IucC_N"/>
</dbReference>
<reference evidence="6 7" key="1">
    <citation type="submission" date="2024-01" db="EMBL/GenBank/DDBJ databases">
        <title>Seven novel Bacillus-like species.</title>
        <authorList>
            <person name="Liu G."/>
        </authorList>
    </citation>
    <scope>NUCLEOTIDE SEQUENCE [LARGE SCALE GENOMIC DNA]</scope>
    <source>
        <strain evidence="6 7">FJAT-51639</strain>
    </source>
</reference>
<gene>
    <name evidence="6" type="ORF">WAZ07_06280</name>
</gene>
<comment type="similarity">
    <text evidence="2">Belongs to the IucA/IucC family.</text>
</comment>
<evidence type="ECO:0000256" key="1">
    <source>
        <dbReference type="ARBA" id="ARBA00004924"/>
    </source>
</evidence>
<feature type="domain" description="Aerobactin siderophore biosynthesis IucA/IucC-like C-terminal" evidence="5">
    <location>
        <begin position="436"/>
        <end position="589"/>
    </location>
</feature>
<dbReference type="PANTHER" id="PTHR34384">
    <property type="entry name" value="L-2,3-DIAMINOPROPANOATE--CITRATE LIGASE"/>
    <property type="match status" value="1"/>
</dbReference>
<dbReference type="Pfam" id="PF06276">
    <property type="entry name" value="FhuF"/>
    <property type="match status" value="1"/>
</dbReference>
<dbReference type="RefSeq" id="WP_336471740.1">
    <property type="nucleotide sequence ID" value="NZ_JBAWSX010000002.1"/>
</dbReference>
<dbReference type="EMBL" id="JBAWSX010000002">
    <property type="protein sequence ID" value="MEI4800937.1"/>
    <property type="molecule type" value="Genomic_DNA"/>
</dbReference>
<accession>A0ABU8FE17</accession>
<evidence type="ECO:0000313" key="6">
    <source>
        <dbReference type="EMBL" id="MEI4800937.1"/>
    </source>
</evidence>
<feature type="coiled-coil region" evidence="3">
    <location>
        <begin position="105"/>
        <end position="136"/>
    </location>
</feature>
<evidence type="ECO:0000256" key="2">
    <source>
        <dbReference type="ARBA" id="ARBA00007832"/>
    </source>
</evidence>
<dbReference type="PANTHER" id="PTHR34384:SF6">
    <property type="entry name" value="STAPHYLOFERRIN B SYNTHASE"/>
    <property type="match status" value="1"/>
</dbReference>
<dbReference type="Proteomes" id="UP001372526">
    <property type="component" value="Unassembled WGS sequence"/>
</dbReference>
<name>A0ABU8FE17_9BACI</name>
<evidence type="ECO:0000259" key="4">
    <source>
        <dbReference type="Pfam" id="PF04183"/>
    </source>
</evidence>
<dbReference type="Gene3D" id="6.10.250.3370">
    <property type="match status" value="1"/>
</dbReference>
<dbReference type="InterPro" id="IPR037455">
    <property type="entry name" value="LucA/IucC-like"/>
</dbReference>
<keyword evidence="3" id="KW-0175">Coiled coil</keyword>
<keyword evidence="7" id="KW-1185">Reference proteome</keyword>
<proteinExistence type="inferred from homology"/>
<comment type="pathway">
    <text evidence="1">Siderophore biosynthesis.</text>
</comment>
<evidence type="ECO:0000259" key="5">
    <source>
        <dbReference type="Pfam" id="PF06276"/>
    </source>
</evidence>
<comment type="caution">
    <text evidence="6">The sequence shown here is derived from an EMBL/GenBank/DDBJ whole genome shotgun (WGS) entry which is preliminary data.</text>
</comment>
<dbReference type="Pfam" id="PF04183">
    <property type="entry name" value="IucA_IucC"/>
    <property type="match status" value="1"/>
</dbReference>
<sequence length="607" mass="70453">MLSIQSKQFNRVQAEYRILNRFCNALIREKNLLESCAVLKHEHGIEIIDCMNEAELLLEVQQEGAFERYEFAFPLRFKVRGHVRWIGSLQSFFEEVAPFFQLHVSDALQNELQNSVENLEMAYEAWEQKQEWVKQQLETNMMFFAKYKPNNLYQFFEELKRCTSFDELLYTESLVIEGHPLHPSTKTKLGLSKEEVKRYAPEFEQIVPLYVLLVHKDAITVTGDGFEKTLLYEVLPDLYETAYETLTNQRKQMGDYYPFLVHPWQYEHVLIKEYEKDLEEGRIIPIPYQLSSRATLSFRTMNLLELPYHVKLPVRAQATSAVRTVSPEITINGPILSSLFDTIYANEKELSQSVVVVRERVGATFTKNDDVHLGRNLAFILRESPNVYRKEGELLWVGASLTASNPLKEDEPVIVDIMRAYFETETIGKKEVFHYVAHYTEKVMIPLLQLVLRYGIALEGHMQNSIIVTKGGEIQRIFVRDLGGVRIHKQTLGKVVDIANLKEAVVFTDDRNEVYNKFIHSVLQNHFGDVLFTLARAIDDVQEKELWRIVAAIVKEYMVDATEEQKAAIFAAQIETKALFSMRIQDQAKSYLYTKFHNPLCAYINTN</sequence>
<evidence type="ECO:0000256" key="3">
    <source>
        <dbReference type="SAM" id="Coils"/>
    </source>
</evidence>
<organism evidence="6 7">
    <name type="scientific">Bacillus bruguierae</name>
    <dbReference type="NCBI Taxonomy" id="3127667"/>
    <lineage>
        <taxon>Bacteria</taxon>
        <taxon>Bacillati</taxon>
        <taxon>Bacillota</taxon>
        <taxon>Bacilli</taxon>
        <taxon>Bacillales</taxon>
        <taxon>Bacillaceae</taxon>
        <taxon>Bacillus</taxon>
    </lineage>
</organism>
<evidence type="ECO:0000313" key="7">
    <source>
        <dbReference type="Proteomes" id="UP001372526"/>
    </source>
</evidence>
<feature type="domain" description="Aerobactin siderophore biosynthesis IucA/IucC N-terminal" evidence="4">
    <location>
        <begin position="169"/>
        <end position="402"/>
    </location>
</feature>
<dbReference type="InterPro" id="IPR022770">
    <property type="entry name" value="IucA/IucC-like_C"/>
</dbReference>
<dbReference type="Gene3D" id="1.10.510.40">
    <property type="match status" value="1"/>
</dbReference>
<protein>
    <submittedName>
        <fullName evidence="6">IucA/IucC family protein</fullName>
    </submittedName>
</protein>